<feature type="chain" id="PRO_5027725504" description="SPOR domain-containing protein" evidence="1">
    <location>
        <begin position="20"/>
        <end position="289"/>
    </location>
</feature>
<protein>
    <recommendedName>
        <fullName evidence="2">SPOR domain-containing protein</fullName>
    </recommendedName>
</protein>
<evidence type="ECO:0000256" key="1">
    <source>
        <dbReference type="SAM" id="SignalP"/>
    </source>
</evidence>
<sequence length="289" mass="30269">MKKFNILLATSIVALLATGCVKPVQETQPVYTDVGQPQPAVYENGQPIVYNPSGSAVYEEVVQPDGTVITTPTNMGQEVGGTTYPDPYANGGTGTVYNDPYASQPVLSDYPVTTPAPAGQTGGIHLQIAALKDYRTAEDYKNRLSLAPGLSAYVQQGAMNKVIVTGIPSIAEANRLKESRFPGAFIVQGATSGGYTPPVQPNYNTSDVYTINQPYGGVATTGNSGIGVQIGAFGSQAKAQAVANSNSGQYPAVVRKIGQYYKVILTGFANRSTAKAHATRVGGFVVSTY</sequence>
<reference evidence="3" key="1">
    <citation type="submission" date="2020-01" db="EMBL/GenBank/DDBJ databases">
        <authorList>
            <person name="Meier V. D."/>
            <person name="Meier V D."/>
        </authorList>
    </citation>
    <scope>NUCLEOTIDE SEQUENCE</scope>
    <source>
        <strain evidence="3">HLG_WM_MAG_03</strain>
    </source>
</reference>
<dbReference type="InterPro" id="IPR007730">
    <property type="entry name" value="SPOR-like_dom"/>
</dbReference>
<evidence type="ECO:0000259" key="2">
    <source>
        <dbReference type="PROSITE" id="PS51724"/>
    </source>
</evidence>
<feature type="signal peptide" evidence="1">
    <location>
        <begin position="1"/>
        <end position="19"/>
    </location>
</feature>
<dbReference type="PROSITE" id="PS51257">
    <property type="entry name" value="PROKAR_LIPOPROTEIN"/>
    <property type="match status" value="1"/>
</dbReference>
<dbReference type="InterPro" id="IPR036680">
    <property type="entry name" value="SPOR-like_sf"/>
</dbReference>
<gene>
    <name evidence="3" type="ORF">HELGO_WM32294</name>
</gene>
<keyword evidence="1" id="KW-0732">Signal</keyword>
<dbReference type="EMBL" id="CACVAR010000071">
    <property type="protein sequence ID" value="CAA6800515.1"/>
    <property type="molecule type" value="Genomic_DNA"/>
</dbReference>
<dbReference type="Pfam" id="PF05036">
    <property type="entry name" value="SPOR"/>
    <property type="match status" value="2"/>
</dbReference>
<proteinExistence type="predicted"/>
<dbReference type="GO" id="GO:0042834">
    <property type="term" value="F:peptidoglycan binding"/>
    <property type="evidence" value="ECO:0007669"/>
    <property type="project" value="InterPro"/>
</dbReference>
<organism evidence="3">
    <name type="scientific">uncultured Sulfurovum sp</name>
    <dbReference type="NCBI Taxonomy" id="269237"/>
    <lineage>
        <taxon>Bacteria</taxon>
        <taxon>Pseudomonadati</taxon>
        <taxon>Campylobacterota</taxon>
        <taxon>Epsilonproteobacteria</taxon>
        <taxon>Campylobacterales</taxon>
        <taxon>Sulfurovaceae</taxon>
        <taxon>Sulfurovum</taxon>
        <taxon>environmental samples</taxon>
    </lineage>
</organism>
<feature type="domain" description="SPOR" evidence="2">
    <location>
        <begin position="220"/>
        <end position="289"/>
    </location>
</feature>
<dbReference type="PROSITE" id="PS51724">
    <property type="entry name" value="SPOR"/>
    <property type="match status" value="1"/>
</dbReference>
<name>A0A6S6S6A2_9BACT</name>
<accession>A0A6S6S6A2</accession>
<dbReference type="AlphaFoldDB" id="A0A6S6S6A2"/>
<evidence type="ECO:0000313" key="3">
    <source>
        <dbReference type="EMBL" id="CAA6800515.1"/>
    </source>
</evidence>
<dbReference type="SUPFAM" id="SSF110997">
    <property type="entry name" value="Sporulation related repeat"/>
    <property type="match status" value="2"/>
</dbReference>
<dbReference type="Gene3D" id="3.30.70.1070">
    <property type="entry name" value="Sporulation related repeat"/>
    <property type="match status" value="1"/>
</dbReference>